<evidence type="ECO:0000256" key="1">
    <source>
        <dbReference type="ARBA" id="ARBA00006773"/>
    </source>
</evidence>
<organism evidence="8 9">
    <name type="scientific">Thermaerobacter marianensis (strain ATCC 700841 / DSM 12885 / JCM 10246 / 7p75a)</name>
    <dbReference type="NCBI Taxonomy" id="644966"/>
    <lineage>
        <taxon>Bacteria</taxon>
        <taxon>Bacillati</taxon>
        <taxon>Bacillota</taxon>
        <taxon>Clostridia</taxon>
        <taxon>Eubacteriales</taxon>
        <taxon>Clostridiales Family XVII. Incertae Sedis</taxon>
        <taxon>Thermaerobacter</taxon>
    </lineage>
</organism>
<evidence type="ECO:0000313" key="8">
    <source>
        <dbReference type="EMBL" id="ADU51463.1"/>
    </source>
</evidence>
<keyword evidence="9" id="KW-1185">Reference proteome</keyword>
<feature type="compositionally biased region" description="Gly residues" evidence="5">
    <location>
        <begin position="184"/>
        <end position="199"/>
    </location>
</feature>
<dbReference type="EMBL" id="CP002344">
    <property type="protein sequence ID" value="ADU51463.1"/>
    <property type="molecule type" value="Genomic_DNA"/>
</dbReference>
<dbReference type="Pfam" id="PF13382">
    <property type="entry name" value="Adenine_deam_C"/>
    <property type="match status" value="1"/>
</dbReference>
<dbReference type="SUPFAM" id="SSF51556">
    <property type="entry name" value="Metallo-dependent hydrolases"/>
    <property type="match status" value="1"/>
</dbReference>
<sequence>MLETHSAPNARGATATRDWRHETPALRQLAVQVALGLRPPDVWFRGGTVLNVYTGQWERAEVWVAGPRIAYVGPDEPVPGPNTRVIDCSGRYLVPGYLEIHAHPFQLYSPRALGAAIAPRGTTTLVSDTLLLGQILGRRLVAALDAGLVAPVRDLWGLRVAPQTVTRERAAFARPSPAVRAAAGGPGGAGASGSAGGGRRAAEAGDPAQVPPPSSARGAADDGAPAQDAAPAGAVDFAAAYGMTPEEGIALLHHPRVVEVFEWTSWAGTLRRGEPLPAVLAAGLRLGLPVDGHAPGASARTLAALAAAGVGDCHESIRPEEVLDRVRAGLFAILRHSSLRPDLPELIAAAREAFARGFGHRLALTTDGPTPAMVQEGFIDLALRIVMDGGLEPAQAYQMVTVNPAAYLGLDRYLGAVAPGRLADLNLLARPDDPVPVEVWIDGRPVAREGRLLEEPAPLDWTALGMGPRRLEVRAEAVVRAVRVPHREPGEREPGRRAAEERDLGKQNPGALPPAVRQPGGLGTGHRASLPVVRLLNAVITRLEMREVELDATGVPVLPPGDDLLMAALFDPGSGTVTRALVAGFGAGVQGLASTYTMSGGMLVLGRDPEAMARAAQGAAGGGIVLVEGERVLFHLPLPLGGFLSDLDVPQLARRCRELAALLRERGHPFHDPIYTLLFLSADHLPGPRLTPAGLWDVKGHRLLVPAEKVAGIGPAAGWRDASG</sequence>
<dbReference type="AlphaFoldDB" id="E6SMA4"/>
<evidence type="ECO:0000256" key="3">
    <source>
        <dbReference type="ARBA" id="ARBA00022801"/>
    </source>
</evidence>
<evidence type="ECO:0000256" key="2">
    <source>
        <dbReference type="ARBA" id="ARBA00012782"/>
    </source>
</evidence>
<dbReference type="SUPFAM" id="SSF51338">
    <property type="entry name" value="Composite domain of metallo-dependent hydrolases"/>
    <property type="match status" value="1"/>
</dbReference>
<comment type="similarity">
    <text evidence="1">Belongs to the metallo-dependent hydrolases superfamily. Adenine deaminase family.</text>
</comment>
<keyword evidence="3 8" id="KW-0378">Hydrolase</keyword>
<evidence type="ECO:0000256" key="5">
    <source>
        <dbReference type="SAM" id="MobiDB-lite"/>
    </source>
</evidence>
<dbReference type="PANTHER" id="PTHR11113:SF2">
    <property type="entry name" value="ADENINE DEAMINASE"/>
    <property type="match status" value="1"/>
</dbReference>
<dbReference type="InterPro" id="IPR011059">
    <property type="entry name" value="Metal-dep_hydrolase_composite"/>
</dbReference>
<evidence type="ECO:0000256" key="4">
    <source>
        <dbReference type="ARBA" id="ARBA00047720"/>
    </source>
</evidence>
<dbReference type="PANTHER" id="PTHR11113">
    <property type="entry name" value="N-ACETYLGLUCOSAMINE-6-PHOSPHATE DEACETYLASE"/>
    <property type="match status" value="1"/>
</dbReference>
<protein>
    <recommendedName>
        <fullName evidence="2">adenine deaminase</fullName>
        <ecNumber evidence="2">3.5.4.2</ecNumber>
    </recommendedName>
</protein>
<dbReference type="eggNOG" id="COG1001">
    <property type="taxonomic scope" value="Bacteria"/>
</dbReference>
<dbReference type="InterPro" id="IPR032466">
    <property type="entry name" value="Metal_Hydrolase"/>
</dbReference>
<feature type="region of interest" description="Disordered" evidence="5">
    <location>
        <begin position="485"/>
        <end position="524"/>
    </location>
</feature>
<dbReference type="HOGENOM" id="CLU_027935_0_0_9"/>
<dbReference type="RefSeq" id="WP_013495768.1">
    <property type="nucleotide sequence ID" value="NC_014831.1"/>
</dbReference>
<dbReference type="InterPro" id="IPR006680">
    <property type="entry name" value="Amidohydro-rel"/>
</dbReference>
<dbReference type="InterPro" id="IPR026912">
    <property type="entry name" value="Adenine_deam_C"/>
</dbReference>
<feature type="region of interest" description="Disordered" evidence="5">
    <location>
        <begin position="171"/>
        <end position="229"/>
    </location>
</feature>
<dbReference type="Pfam" id="PF01979">
    <property type="entry name" value="Amidohydro_1"/>
    <property type="match status" value="1"/>
</dbReference>
<dbReference type="Proteomes" id="UP000008915">
    <property type="component" value="Chromosome"/>
</dbReference>
<feature type="compositionally biased region" description="Low complexity" evidence="5">
    <location>
        <begin position="216"/>
        <end position="229"/>
    </location>
</feature>
<dbReference type="KEGG" id="tmr:Tmar_1350"/>
<feature type="domain" description="Adenine deaminase C-terminal" evidence="7">
    <location>
        <begin position="539"/>
        <end position="700"/>
    </location>
</feature>
<evidence type="ECO:0000259" key="7">
    <source>
        <dbReference type="Pfam" id="PF13382"/>
    </source>
</evidence>
<accession>E6SMA4</accession>
<dbReference type="STRING" id="644966.Tmar_1350"/>
<dbReference type="OrthoDB" id="9775607at2"/>
<name>E6SMA4_THEM7</name>
<evidence type="ECO:0000313" key="9">
    <source>
        <dbReference type="Proteomes" id="UP000008915"/>
    </source>
</evidence>
<comment type="catalytic activity">
    <reaction evidence="4">
        <text>adenine + H2O + H(+) = hypoxanthine + NH4(+)</text>
        <dbReference type="Rhea" id="RHEA:23688"/>
        <dbReference type="ChEBI" id="CHEBI:15377"/>
        <dbReference type="ChEBI" id="CHEBI:15378"/>
        <dbReference type="ChEBI" id="CHEBI:16708"/>
        <dbReference type="ChEBI" id="CHEBI:17368"/>
        <dbReference type="ChEBI" id="CHEBI:28938"/>
        <dbReference type="EC" id="3.5.4.2"/>
    </reaction>
</comment>
<dbReference type="EC" id="3.5.4.2" evidence="2"/>
<feature type="compositionally biased region" description="Basic and acidic residues" evidence="5">
    <location>
        <begin position="485"/>
        <end position="505"/>
    </location>
</feature>
<proteinExistence type="inferred from homology"/>
<feature type="compositionally biased region" description="Low complexity" evidence="5">
    <location>
        <begin position="172"/>
        <end position="183"/>
    </location>
</feature>
<dbReference type="Gene3D" id="3.20.20.140">
    <property type="entry name" value="Metal-dependent hydrolases"/>
    <property type="match status" value="2"/>
</dbReference>
<reference evidence="9" key="2">
    <citation type="journal article" date="2010" name="Stand. Genomic Sci.">
        <title>Complete genome sequence of Thermaerobacter marianensis type strain (7p75aT).</title>
        <authorList>
            <person name="Han C."/>
            <person name="Gu W."/>
            <person name="Zhang X."/>
            <person name="Lapidus A."/>
            <person name="Nolan M."/>
            <person name="Copeland A."/>
            <person name="Lucas S."/>
            <person name="Glavina Del Rio T."/>
            <person name="Tice H."/>
            <person name="Cheng J."/>
            <person name="Tapia R."/>
            <person name="Goodwin L."/>
            <person name="Pitluck S."/>
            <person name="Pagani I."/>
            <person name="Ivanova N."/>
            <person name="Mavromatis K."/>
            <person name="Mikhailova N."/>
            <person name="Pati A."/>
            <person name="Chen A."/>
            <person name="Palaniappan K."/>
            <person name="Land M."/>
            <person name="Hauser L."/>
            <person name="Chang Y."/>
            <person name="Jeffries C."/>
            <person name="Schneider S."/>
            <person name="Rohde M."/>
            <person name="Goker M."/>
            <person name="Pukall R."/>
            <person name="Woyke T."/>
            <person name="Bristow J."/>
            <person name="Eisen J."/>
            <person name="Markowitz V."/>
            <person name="Hugenholtz P."/>
            <person name="Kyrpides N."/>
            <person name="Klenk H."/>
            <person name="Detter J."/>
        </authorList>
    </citation>
    <scope>NUCLEOTIDE SEQUENCE [LARGE SCALE GENOMIC DNA]</scope>
    <source>
        <strain evidence="9">ATCC 700841 / DSM 12885 / JCM 10246 / 7p75a</strain>
    </source>
</reference>
<gene>
    <name evidence="8" type="ordered locus">Tmar_1350</name>
</gene>
<dbReference type="Gene3D" id="2.30.40.10">
    <property type="entry name" value="Urease, subunit C, domain 1"/>
    <property type="match status" value="2"/>
</dbReference>
<dbReference type="GO" id="GO:0000034">
    <property type="term" value="F:adenine deaminase activity"/>
    <property type="evidence" value="ECO:0007669"/>
    <property type="project" value="UniProtKB-EC"/>
</dbReference>
<feature type="domain" description="Amidohydrolase-related" evidence="6">
    <location>
        <begin position="343"/>
        <end position="446"/>
    </location>
</feature>
<reference evidence="8 9" key="1">
    <citation type="journal article" date="2010" name="Stand. Genomic Sci.">
        <title>Complete genome sequence of Thermaerobacter marianensis type strain (7p75a).</title>
        <authorList>
            <person name="Han C."/>
            <person name="Gu W."/>
            <person name="Zhang X."/>
            <person name="Lapidus A."/>
            <person name="Nolan M."/>
            <person name="Copeland A."/>
            <person name="Lucas S."/>
            <person name="Del Rio T.G."/>
            <person name="Tice H."/>
            <person name="Cheng J.F."/>
            <person name="Tapia R."/>
            <person name="Goodwin L."/>
            <person name="Pitluck S."/>
            <person name="Pagani I."/>
            <person name="Ivanova N."/>
            <person name="Mavromatis K."/>
            <person name="Mikhailova N."/>
            <person name="Pati A."/>
            <person name="Chen A."/>
            <person name="Palaniappan K."/>
            <person name="Land M."/>
            <person name="Hauser L."/>
            <person name="Chang Y.J."/>
            <person name="Jeffries C.D."/>
            <person name="Schneider S."/>
            <person name="Rohde M."/>
            <person name="Goker M."/>
            <person name="Pukall R."/>
            <person name="Woyke T."/>
            <person name="Bristow J."/>
            <person name="Eisen J.A."/>
            <person name="Markowitz V."/>
            <person name="Hugenholtz P."/>
            <person name="Kyrpides N.C."/>
            <person name="Klenk H.P."/>
            <person name="Detter J.C."/>
        </authorList>
    </citation>
    <scope>NUCLEOTIDE SEQUENCE [LARGE SCALE GENOMIC DNA]</scope>
    <source>
        <strain evidence="9">ATCC 700841 / DSM 12885 / JCM 10246 / 7p75a</strain>
    </source>
</reference>
<evidence type="ECO:0000259" key="6">
    <source>
        <dbReference type="Pfam" id="PF01979"/>
    </source>
</evidence>